<dbReference type="EMBL" id="DWYS01000011">
    <property type="protein sequence ID" value="HJB06426.1"/>
    <property type="molecule type" value="Genomic_DNA"/>
</dbReference>
<accession>A0A9D2RK61</accession>
<evidence type="ECO:0000313" key="1">
    <source>
        <dbReference type="EMBL" id="HJB06426.1"/>
    </source>
</evidence>
<sequence>MEKLGFGFMRLPFKGDEVDIELVKRYPRERYVFTIKLFNEFMHSEEEQAKV</sequence>
<dbReference type="Proteomes" id="UP000886804">
    <property type="component" value="Unassembled WGS sequence"/>
</dbReference>
<name>A0A9D2RK61_9FIRM</name>
<gene>
    <name evidence="1" type="ORF">H9716_00985</name>
</gene>
<reference evidence="1" key="1">
    <citation type="journal article" date="2021" name="PeerJ">
        <title>Extensive microbial diversity within the chicken gut microbiome revealed by metagenomics and culture.</title>
        <authorList>
            <person name="Gilroy R."/>
            <person name="Ravi A."/>
            <person name="Getino M."/>
            <person name="Pursley I."/>
            <person name="Horton D.L."/>
            <person name="Alikhan N.F."/>
            <person name="Baker D."/>
            <person name="Gharbi K."/>
            <person name="Hall N."/>
            <person name="Watson M."/>
            <person name="Adriaenssens E.M."/>
            <person name="Foster-Nyarko E."/>
            <person name="Jarju S."/>
            <person name="Secka A."/>
            <person name="Antonio M."/>
            <person name="Oren A."/>
            <person name="Chaudhuri R.R."/>
            <person name="La Ragione R."/>
            <person name="Hildebrand F."/>
            <person name="Pallen M.J."/>
        </authorList>
    </citation>
    <scope>NUCLEOTIDE SEQUENCE</scope>
    <source>
        <strain evidence="1">CHK188-4685</strain>
    </source>
</reference>
<reference evidence="1" key="2">
    <citation type="submission" date="2021-04" db="EMBL/GenBank/DDBJ databases">
        <authorList>
            <person name="Gilroy R."/>
        </authorList>
    </citation>
    <scope>NUCLEOTIDE SEQUENCE</scope>
    <source>
        <strain evidence="1">CHK188-4685</strain>
    </source>
</reference>
<proteinExistence type="predicted"/>
<dbReference type="AlphaFoldDB" id="A0A9D2RK61"/>
<organism evidence="1 2">
    <name type="scientific">Candidatus Enterocloster faecavium</name>
    <dbReference type="NCBI Taxonomy" id="2838560"/>
    <lineage>
        <taxon>Bacteria</taxon>
        <taxon>Bacillati</taxon>
        <taxon>Bacillota</taxon>
        <taxon>Clostridia</taxon>
        <taxon>Lachnospirales</taxon>
        <taxon>Lachnospiraceae</taxon>
        <taxon>Enterocloster</taxon>
    </lineage>
</organism>
<protein>
    <submittedName>
        <fullName evidence="1">Uncharacterized protein</fullName>
    </submittedName>
</protein>
<evidence type="ECO:0000313" key="2">
    <source>
        <dbReference type="Proteomes" id="UP000886804"/>
    </source>
</evidence>
<comment type="caution">
    <text evidence="1">The sequence shown here is derived from an EMBL/GenBank/DDBJ whole genome shotgun (WGS) entry which is preliminary data.</text>
</comment>